<dbReference type="Pfam" id="PF08220">
    <property type="entry name" value="HTH_DeoR"/>
    <property type="match status" value="1"/>
</dbReference>
<reference evidence="6 7" key="1">
    <citation type="submission" date="2017-03" db="EMBL/GenBank/DDBJ databases">
        <authorList>
            <person name="Afonso C.L."/>
            <person name="Miller P.J."/>
            <person name="Scott M.A."/>
            <person name="Spackman E."/>
            <person name="Goraichik I."/>
            <person name="Dimitrov K.M."/>
            <person name="Suarez D.L."/>
            <person name="Swayne D.E."/>
        </authorList>
    </citation>
    <scope>NUCLEOTIDE SEQUENCE [LARGE SCALE GENOMIC DNA]</scope>
    <source>
        <strain evidence="6 7">CECT 7691</strain>
    </source>
</reference>
<evidence type="ECO:0000313" key="7">
    <source>
        <dbReference type="Proteomes" id="UP000193200"/>
    </source>
</evidence>
<dbReference type="SUPFAM" id="SSF46785">
    <property type="entry name" value="Winged helix' DNA-binding domain"/>
    <property type="match status" value="1"/>
</dbReference>
<dbReference type="SMART" id="SM00420">
    <property type="entry name" value="HTH_DEOR"/>
    <property type="match status" value="1"/>
</dbReference>
<proteinExistence type="predicted"/>
<dbReference type="SMART" id="SM01134">
    <property type="entry name" value="DeoRC"/>
    <property type="match status" value="1"/>
</dbReference>
<dbReference type="InParanoid" id="A0A1Y5TFN2"/>
<dbReference type="Gene3D" id="3.40.50.1360">
    <property type="match status" value="1"/>
</dbReference>
<dbReference type="GO" id="GO:0003677">
    <property type="term" value="F:DNA binding"/>
    <property type="evidence" value="ECO:0007669"/>
    <property type="project" value="UniProtKB-KW"/>
</dbReference>
<dbReference type="GO" id="GO:0003700">
    <property type="term" value="F:DNA-binding transcription factor activity"/>
    <property type="evidence" value="ECO:0007669"/>
    <property type="project" value="InterPro"/>
</dbReference>
<dbReference type="PANTHER" id="PTHR30363">
    <property type="entry name" value="HTH-TYPE TRANSCRIPTIONAL REGULATOR SRLR-RELATED"/>
    <property type="match status" value="1"/>
</dbReference>
<dbReference type="Gene3D" id="1.10.10.10">
    <property type="entry name" value="Winged helix-like DNA-binding domain superfamily/Winged helix DNA-binding domain"/>
    <property type="match status" value="1"/>
</dbReference>
<dbReference type="Pfam" id="PF00455">
    <property type="entry name" value="DeoRC"/>
    <property type="match status" value="1"/>
</dbReference>
<evidence type="ECO:0000256" key="2">
    <source>
        <dbReference type="ARBA" id="ARBA00023015"/>
    </source>
</evidence>
<organism evidence="6 7">
    <name type="scientific">Oceanibacterium hippocampi</name>
    <dbReference type="NCBI Taxonomy" id="745714"/>
    <lineage>
        <taxon>Bacteria</taxon>
        <taxon>Pseudomonadati</taxon>
        <taxon>Pseudomonadota</taxon>
        <taxon>Alphaproteobacteria</taxon>
        <taxon>Sneathiellales</taxon>
        <taxon>Sneathiellaceae</taxon>
        <taxon>Oceanibacterium</taxon>
    </lineage>
</organism>
<dbReference type="PRINTS" id="PR00037">
    <property type="entry name" value="HTHLACR"/>
</dbReference>
<dbReference type="EMBL" id="FWFR01000002">
    <property type="protein sequence ID" value="SLN60780.1"/>
    <property type="molecule type" value="Genomic_DNA"/>
</dbReference>
<sequence>MPKKDTWPRRQQLLAVIRQQGYATNEDLARQFGVTVQTIRRDLNKLADAGRVARHHGGAAASSSIENIDYSERQVLNPAEKGLIAREAAAEIPNRSSLFINIGTTTEAFAHALVNHQDLRIITNNLNVAAILSKETDFRIIMVGGNLRNRDGGVVGQASCEMIERFRVDFGIIGISGIDEDGTLLDFDYDEVRAAQTILRNSRKTFLLADHSKFSRRPMVKMGSLKEIAALFTDRRPPKALGELLEQWGTRVHIAAP</sequence>
<evidence type="ECO:0000259" key="5">
    <source>
        <dbReference type="PROSITE" id="PS51000"/>
    </source>
</evidence>
<dbReference type="PANTHER" id="PTHR30363:SF4">
    <property type="entry name" value="GLYCEROL-3-PHOSPHATE REGULON REPRESSOR"/>
    <property type="match status" value="1"/>
</dbReference>
<keyword evidence="3" id="KW-0238">DNA-binding</keyword>
<keyword evidence="1" id="KW-0678">Repressor</keyword>
<dbReference type="OrthoDB" id="9814815at2"/>
<dbReference type="InterPro" id="IPR050313">
    <property type="entry name" value="Carb_Metab_HTH_regulators"/>
</dbReference>
<dbReference type="InterPro" id="IPR036390">
    <property type="entry name" value="WH_DNA-bd_sf"/>
</dbReference>
<dbReference type="InterPro" id="IPR036388">
    <property type="entry name" value="WH-like_DNA-bd_sf"/>
</dbReference>
<feature type="domain" description="HTH deoR-type" evidence="5">
    <location>
        <begin position="6"/>
        <end position="61"/>
    </location>
</feature>
<keyword evidence="4" id="KW-0804">Transcription</keyword>
<keyword evidence="7" id="KW-1185">Reference proteome</keyword>
<evidence type="ECO:0000256" key="3">
    <source>
        <dbReference type="ARBA" id="ARBA00023125"/>
    </source>
</evidence>
<dbReference type="InterPro" id="IPR014036">
    <property type="entry name" value="DeoR-like_C"/>
</dbReference>
<gene>
    <name evidence="6" type="primary">glpR</name>
    <name evidence="6" type="ORF">OCH7691_02684</name>
</gene>
<accession>A0A1Y5TFN2</accession>
<evidence type="ECO:0000256" key="1">
    <source>
        <dbReference type="ARBA" id="ARBA00022491"/>
    </source>
</evidence>
<protein>
    <submittedName>
        <fullName evidence="6">Glycerol-3-phosphate regulon repressor</fullName>
    </submittedName>
</protein>
<dbReference type="AlphaFoldDB" id="A0A1Y5TFN2"/>
<dbReference type="PROSITE" id="PS51000">
    <property type="entry name" value="HTH_DEOR_2"/>
    <property type="match status" value="1"/>
</dbReference>
<evidence type="ECO:0000313" key="6">
    <source>
        <dbReference type="EMBL" id="SLN60780.1"/>
    </source>
</evidence>
<evidence type="ECO:0000256" key="4">
    <source>
        <dbReference type="ARBA" id="ARBA00023163"/>
    </source>
</evidence>
<keyword evidence="2" id="KW-0805">Transcription regulation</keyword>
<dbReference type="FunCoup" id="A0A1Y5TFN2">
    <property type="interactions" value="35"/>
</dbReference>
<dbReference type="InterPro" id="IPR037171">
    <property type="entry name" value="NagB/RpiA_transferase-like"/>
</dbReference>
<dbReference type="InterPro" id="IPR001034">
    <property type="entry name" value="DeoR_HTH"/>
</dbReference>
<dbReference type="Proteomes" id="UP000193200">
    <property type="component" value="Unassembled WGS sequence"/>
</dbReference>
<dbReference type="InterPro" id="IPR018356">
    <property type="entry name" value="Tscrpt_reg_HTH_DeoR_CS"/>
</dbReference>
<dbReference type="SUPFAM" id="SSF100950">
    <property type="entry name" value="NagB/RpiA/CoA transferase-like"/>
    <property type="match status" value="1"/>
</dbReference>
<dbReference type="RefSeq" id="WP_085884009.1">
    <property type="nucleotide sequence ID" value="NZ_FWFR01000002.1"/>
</dbReference>
<dbReference type="PROSITE" id="PS00894">
    <property type="entry name" value="HTH_DEOR_1"/>
    <property type="match status" value="1"/>
</dbReference>
<name>A0A1Y5TFN2_9PROT</name>